<dbReference type="Proteomes" id="UP001596296">
    <property type="component" value="Unassembled WGS sequence"/>
</dbReference>
<feature type="transmembrane region" description="Helical" evidence="2">
    <location>
        <begin position="21"/>
        <end position="43"/>
    </location>
</feature>
<feature type="domain" description="DUF7308" evidence="3">
    <location>
        <begin position="277"/>
        <end position="476"/>
    </location>
</feature>
<keyword evidence="5" id="KW-1185">Reference proteome</keyword>
<keyword evidence="2" id="KW-0472">Membrane</keyword>
<keyword evidence="2" id="KW-1133">Transmembrane helix</keyword>
<dbReference type="Pfam" id="PF23960">
    <property type="entry name" value="DUF7289"/>
    <property type="match status" value="1"/>
</dbReference>
<organism evidence="4 5">
    <name type="scientific">Halopenitus salinus</name>
    <dbReference type="NCBI Taxonomy" id="1198295"/>
    <lineage>
        <taxon>Archaea</taxon>
        <taxon>Methanobacteriati</taxon>
        <taxon>Methanobacteriota</taxon>
        <taxon>Stenosarchaea group</taxon>
        <taxon>Halobacteria</taxon>
        <taxon>Halobacteriales</taxon>
        <taxon>Haloferacaceae</taxon>
        <taxon>Halopenitus</taxon>
    </lineage>
</organism>
<evidence type="ECO:0000259" key="3">
    <source>
        <dbReference type="Pfam" id="PF23985"/>
    </source>
</evidence>
<dbReference type="InterPro" id="IPR055713">
    <property type="entry name" value="DUF7289"/>
</dbReference>
<proteinExistence type="predicted"/>
<feature type="region of interest" description="Disordered" evidence="1">
    <location>
        <begin position="126"/>
        <end position="153"/>
    </location>
</feature>
<name>A0ABD5UZP1_9EURY</name>
<evidence type="ECO:0000313" key="4">
    <source>
        <dbReference type="EMBL" id="MFC6893880.1"/>
    </source>
</evidence>
<accession>A0ABD5UZP1</accession>
<sequence>MRRGLGGTRKDERAVSASVGVVLIVAITLMGATAVVTLGSTAIGDTQQAADVQRGEHVMTQFASKAAMAALGDTGSQSMTTGDTQGTISVTEETGRMQVYHVNASGDGNVGDPIANSTLGEVTHRNDDRTTTYQGGGVWSKRGENPARMVSPPEFHYRGQTLTLPIVSVAAGETAAASGSSQIRVEGGDTIPSNGTADNPVENGTVVVVVESEYHEGWREYFEDRTDGRVVETEDIPAEWESDLYYDDPEKTVVLELETAGTGGSFDLPGSGERIPVDGFTEREALEEFSTTFDVNQPNQGWVSFHGKSGDQYFETVLQFDNGQGASTPICEANFDARMLYTDGDVAHHWKLADTSGKTGGDFATCENEMLRIDFLATEEFTYVEEDPGSRVEYQDVWGGDYTEPAEINTTADTVEKNLGDAMAPDAFVPDYLERLGPSFELQATWGRDKGNGNGNGGTGGNSMDIDDDSTVTFEYDRTGEGRYVTYLHVTDNTVTVEFG</sequence>
<evidence type="ECO:0000313" key="5">
    <source>
        <dbReference type="Proteomes" id="UP001596296"/>
    </source>
</evidence>
<dbReference type="Pfam" id="PF23985">
    <property type="entry name" value="DUF7308"/>
    <property type="match status" value="1"/>
</dbReference>
<keyword evidence="2" id="KW-0812">Transmembrane</keyword>
<dbReference type="InterPro" id="IPR055732">
    <property type="entry name" value="DUF7308"/>
</dbReference>
<gene>
    <name evidence="4" type="ORF">ACFQE9_14890</name>
</gene>
<feature type="compositionally biased region" description="Gly residues" evidence="1">
    <location>
        <begin position="452"/>
        <end position="461"/>
    </location>
</feature>
<feature type="region of interest" description="Disordered" evidence="1">
    <location>
        <begin position="444"/>
        <end position="466"/>
    </location>
</feature>
<dbReference type="AlphaFoldDB" id="A0ABD5UZP1"/>
<dbReference type="EMBL" id="JBHSXL010000015">
    <property type="protein sequence ID" value="MFC6893880.1"/>
    <property type="molecule type" value="Genomic_DNA"/>
</dbReference>
<reference evidence="4 5" key="1">
    <citation type="journal article" date="2019" name="Int. J. Syst. Evol. Microbiol.">
        <title>The Global Catalogue of Microorganisms (GCM) 10K type strain sequencing project: providing services to taxonomists for standard genome sequencing and annotation.</title>
        <authorList>
            <consortium name="The Broad Institute Genomics Platform"/>
            <consortium name="The Broad Institute Genome Sequencing Center for Infectious Disease"/>
            <person name="Wu L."/>
            <person name="Ma J."/>
        </authorList>
    </citation>
    <scope>NUCLEOTIDE SEQUENCE [LARGE SCALE GENOMIC DNA]</scope>
    <source>
        <strain evidence="4 5">SKJ47</strain>
    </source>
</reference>
<evidence type="ECO:0000256" key="1">
    <source>
        <dbReference type="SAM" id="MobiDB-lite"/>
    </source>
</evidence>
<evidence type="ECO:0000256" key="2">
    <source>
        <dbReference type="SAM" id="Phobius"/>
    </source>
</evidence>
<dbReference type="RefSeq" id="WP_379746489.1">
    <property type="nucleotide sequence ID" value="NZ_JBHSVN010000001.1"/>
</dbReference>
<comment type="caution">
    <text evidence="4">The sequence shown here is derived from an EMBL/GenBank/DDBJ whole genome shotgun (WGS) entry which is preliminary data.</text>
</comment>
<protein>
    <recommendedName>
        <fullName evidence="3">DUF7308 domain-containing protein</fullName>
    </recommendedName>
</protein>